<dbReference type="PANTHER" id="PTHR24414">
    <property type="entry name" value="F-BOX/KELCH-REPEAT PROTEIN SKIP4"/>
    <property type="match status" value="1"/>
</dbReference>
<dbReference type="SMART" id="SM00612">
    <property type="entry name" value="Kelch"/>
    <property type="match status" value="2"/>
</dbReference>
<dbReference type="InterPro" id="IPR006652">
    <property type="entry name" value="Kelch_1"/>
</dbReference>
<dbReference type="Pfam" id="PF25210">
    <property type="entry name" value="Kelch_FKB95"/>
    <property type="match status" value="1"/>
</dbReference>
<reference evidence="2" key="1">
    <citation type="submission" date="2016-07" db="EMBL/GenBank/DDBJ databases">
        <title>De novo transcriptome assembly of four accessions of the metal hyperaccumulator plant Noccaea caerulescens.</title>
        <authorList>
            <person name="Blande D."/>
            <person name="Halimaa P."/>
            <person name="Tervahauta A.I."/>
            <person name="Aarts M.G."/>
            <person name="Karenlampi S.O."/>
        </authorList>
    </citation>
    <scope>NUCLEOTIDE SEQUENCE</scope>
</reference>
<accession>A0A1J3JGM9</accession>
<name>A0A1J3JGM9_NOCCA</name>
<dbReference type="SUPFAM" id="SSF117281">
    <property type="entry name" value="Kelch motif"/>
    <property type="match status" value="1"/>
</dbReference>
<dbReference type="AlphaFoldDB" id="A0A1J3JGM9"/>
<feature type="domain" description="F-box" evidence="1">
    <location>
        <begin position="25"/>
        <end position="71"/>
    </location>
</feature>
<dbReference type="InterPro" id="IPR001810">
    <property type="entry name" value="F-box_dom"/>
</dbReference>
<dbReference type="PROSITE" id="PS50181">
    <property type="entry name" value="FBOX"/>
    <property type="match status" value="1"/>
</dbReference>
<protein>
    <submittedName>
        <fullName evidence="2">F-box/kelch-repeat protein SKIP6</fullName>
    </submittedName>
</protein>
<proteinExistence type="predicted"/>
<dbReference type="PANTHER" id="PTHR24414:SF115">
    <property type="entry name" value="F-BOX DOMAIN-CONTAINING PROTEIN"/>
    <property type="match status" value="1"/>
</dbReference>
<dbReference type="Gene3D" id="2.120.10.80">
    <property type="entry name" value="Kelch-type beta propeller"/>
    <property type="match status" value="1"/>
</dbReference>
<dbReference type="InterPro" id="IPR057499">
    <property type="entry name" value="Kelch_FKB95"/>
</dbReference>
<dbReference type="InterPro" id="IPR015915">
    <property type="entry name" value="Kelch-typ_b-propeller"/>
</dbReference>
<evidence type="ECO:0000313" key="2">
    <source>
        <dbReference type="EMBL" id="JAU91517.1"/>
    </source>
</evidence>
<dbReference type="InterPro" id="IPR050354">
    <property type="entry name" value="F-box/kelch-repeat_ARATH"/>
</dbReference>
<gene>
    <name evidence="2" type="ORF">MP_TR25295_c1_g1_i1_g.73904</name>
</gene>
<organism evidence="2">
    <name type="scientific">Noccaea caerulescens</name>
    <name type="common">Alpine penny-cress</name>
    <name type="synonym">Thlaspi caerulescens</name>
    <dbReference type="NCBI Taxonomy" id="107243"/>
    <lineage>
        <taxon>Eukaryota</taxon>
        <taxon>Viridiplantae</taxon>
        <taxon>Streptophyta</taxon>
        <taxon>Embryophyta</taxon>
        <taxon>Tracheophyta</taxon>
        <taxon>Spermatophyta</taxon>
        <taxon>Magnoliopsida</taxon>
        <taxon>eudicotyledons</taxon>
        <taxon>Gunneridae</taxon>
        <taxon>Pentapetalae</taxon>
        <taxon>rosids</taxon>
        <taxon>malvids</taxon>
        <taxon>Brassicales</taxon>
        <taxon>Brassicaceae</taxon>
        <taxon>Coluteocarpeae</taxon>
        <taxon>Noccaea</taxon>
    </lineage>
</organism>
<sequence length="388" mass="44266">MKGRCAIRGCRKLGLKKTGKQKTKETGLLSLPDDVALTYLARVSRVDLAALAVASKAHRSLVVTPELWNLRNKIGIEPSLYVCLQIFPEPTPRWFVQHPVQRRLKPIYPDGYVSADSSASYVAVAWGLYIIGGLVNGKRTRAVFFLDCYDNHRWYRCPSMKMPRASASASLIDGKIYVFGGCGDDVADSSNWAEVFDIKTDSWDFMFVFTPKMPFNIKQSVVERRERNVYYGVDEDGETFSFTPKERPLFVSSGKTDSKPGFRDDWCIIGNVIYCRGDRGKILWCLDDTLDWEEVKGLEELQQSLVKVEYDITKLCRNYRNLAIFWNAQPQGPDQSLELWSAEISVEYRPGVREIWGKVEWSGSVFKLDPLTNSYNSIKLLYANYVFA</sequence>
<evidence type="ECO:0000259" key="1">
    <source>
        <dbReference type="PROSITE" id="PS50181"/>
    </source>
</evidence>
<dbReference type="EMBL" id="GEVM01014421">
    <property type="protein sequence ID" value="JAU91517.1"/>
    <property type="molecule type" value="Transcribed_RNA"/>
</dbReference>